<accession>A0A182SQJ7</accession>
<dbReference type="EnsemblMetazoa" id="AMAM011410-RA">
    <property type="protein sequence ID" value="AMAM011410-PA"/>
    <property type="gene ID" value="AMAM011410"/>
</dbReference>
<feature type="compositionally biased region" description="Polar residues" evidence="1">
    <location>
        <begin position="204"/>
        <end position="215"/>
    </location>
</feature>
<sequence>DYHLPIKHLQKWFETIVVTKKREDICNLIKDLIEKHDPSVLPLPPIELPTLNGKLICDPAEGLNEPEFEEEEMEDEFVSAFDMTPEEDDLRQSLAGTGSETKPEPNNSTTTTITTTTVKPVGTKKTIHFKRFGGQSLINRSTSNSLLVDGNTDSSTGGNTSNASPTGSGNGTTLNTKRPLGGNGGNKQQQQDLVRPKIPRLSGDSGSSKVATSQL</sequence>
<evidence type="ECO:0000256" key="1">
    <source>
        <dbReference type="SAM" id="MobiDB-lite"/>
    </source>
</evidence>
<reference evidence="3" key="1">
    <citation type="submission" date="2013-09" db="EMBL/GenBank/DDBJ databases">
        <title>The Genome Sequence of Anopheles maculatus species B.</title>
        <authorList>
            <consortium name="The Broad Institute Genomics Platform"/>
            <person name="Neafsey D.E."/>
            <person name="Besansky N."/>
            <person name="Howell P."/>
            <person name="Walton C."/>
            <person name="Young S.K."/>
            <person name="Zeng Q."/>
            <person name="Gargeya S."/>
            <person name="Fitzgerald M."/>
            <person name="Haas B."/>
            <person name="Abouelleil A."/>
            <person name="Allen A.W."/>
            <person name="Alvarado L."/>
            <person name="Arachchi H.M."/>
            <person name="Berlin A.M."/>
            <person name="Chapman S.B."/>
            <person name="Gainer-Dewar J."/>
            <person name="Goldberg J."/>
            <person name="Griggs A."/>
            <person name="Gujja S."/>
            <person name="Hansen M."/>
            <person name="Howarth C."/>
            <person name="Imamovic A."/>
            <person name="Ireland A."/>
            <person name="Larimer J."/>
            <person name="McCowan C."/>
            <person name="Murphy C."/>
            <person name="Pearson M."/>
            <person name="Poon T.W."/>
            <person name="Priest M."/>
            <person name="Roberts A."/>
            <person name="Saif S."/>
            <person name="Shea T."/>
            <person name="Sisk P."/>
            <person name="Sykes S."/>
            <person name="Wortman J."/>
            <person name="Nusbaum C."/>
            <person name="Birren B."/>
        </authorList>
    </citation>
    <scope>NUCLEOTIDE SEQUENCE [LARGE SCALE GENOMIC DNA]</scope>
    <source>
        <strain evidence="3">maculatus3</strain>
    </source>
</reference>
<evidence type="ECO:0000313" key="3">
    <source>
        <dbReference type="Proteomes" id="UP000075901"/>
    </source>
</evidence>
<reference evidence="2" key="2">
    <citation type="submission" date="2020-05" db="UniProtKB">
        <authorList>
            <consortium name="EnsemblMetazoa"/>
        </authorList>
    </citation>
    <scope>IDENTIFICATION</scope>
    <source>
        <strain evidence="2">maculatus3</strain>
    </source>
</reference>
<name>A0A182SQJ7_9DIPT</name>
<feature type="region of interest" description="Disordered" evidence="1">
    <location>
        <begin position="88"/>
        <end position="114"/>
    </location>
</feature>
<feature type="compositionally biased region" description="Polar residues" evidence="1">
    <location>
        <begin position="143"/>
        <end position="176"/>
    </location>
</feature>
<feature type="region of interest" description="Disordered" evidence="1">
    <location>
        <begin position="143"/>
        <end position="215"/>
    </location>
</feature>
<feature type="compositionally biased region" description="Polar residues" evidence="1">
    <location>
        <begin position="94"/>
        <end position="108"/>
    </location>
</feature>
<protein>
    <submittedName>
        <fullName evidence="2">Uncharacterized protein</fullName>
    </submittedName>
</protein>
<organism evidence="2 3">
    <name type="scientific">Anopheles maculatus</name>
    <dbReference type="NCBI Taxonomy" id="74869"/>
    <lineage>
        <taxon>Eukaryota</taxon>
        <taxon>Metazoa</taxon>
        <taxon>Ecdysozoa</taxon>
        <taxon>Arthropoda</taxon>
        <taxon>Hexapoda</taxon>
        <taxon>Insecta</taxon>
        <taxon>Pterygota</taxon>
        <taxon>Neoptera</taxon>
        <taxon>Endopterygota</taxon>
        <taxon>Diptera</taxon>
        <taxon>Nematocera</taxon>
        <taxon>Culicoidea</taxon>
        <taxon>Culicidae</taxon>
        <taxon>Anophelinae</taxon>
        <taxon>Anopheles</taxon>
        <taxon>Anopheles maculatus group</taxon>
    </lineage>
</organism>
<dbReference type="VEuPathDB" id="VectorBase:AMAM011410"/>
<proteinExistence type="predicted"/>
<dbReference type="Proteomes" id="UP000075901">
    <property type="component" value="Unassembled WGS sequence"/>
</dbReference>
<keyword evidence="3" id="KW-1185">Reference proteome</keyword>
<evidence type="ECO:0000313" key="2">
    <source>
        <dbReference type="EnsemblMetazoa" id="AMAM011410-PA"/>
    </source>
</evidence>
<dbReference type="AlphaFoldDB" id="A0A182SQJ7"/>